<keyword evidence="3" id="KW-0378">Hydrolase</keyword>
<feature type="region of interest" description="Disordered" evidence="1">
    <location>
        <begin position="1"/>
        <end position="38"/>
    </location>
</feature>
<evidence type="ECO:0000256" key="1">
    <source>
        <dbReference type="SAM" id="MobiDB-lite"/>
    </source>
</evidence>
<dbReference type="InterPro" id="IPR005152">
    <property type="entry name" value="Lipase_secreted"/>
</dbReference>
<feature type="transmembrane region" description="Helical" evidence="2">
    <location>
        <begin position="42"/>
        <end position="63"/>
    </location>
</feature>
<dbReference type="Proteomes" id="UP000535437">
    <property type="component" value="Unassembled WGS sequence"/>
</dbReference>
<dbReference type="RefSeq" id="WP_179541731.1">
    <property type="nucleotide sequence ID" value="NZ_BAAALL010000006.1"/>
</dbReference>
<keyword evidence="2" id="KW-0812">Transmembrane</keyword>
<reference evidence="3 4" key="1">
    <citation type="submission" date="2020-07" db="EMBL/GenBank/DDBJ databases">
        <title>Sequencing the genomes of 1000 actinobacteria strains.</title>
        <authorList>
            <person name="Klenk H.-P."/>
        </authorList>
    </citation>
    <scope>NUCLEOTIDE SEQUENCE [LARGE SCALE GENOMIC DNA]</scope>
    <source>
        <strain evidence="3 4">DSM 15475</strain>
    </source>
</reference>
<evidence type="ECO:0000313" key="3">
    <source>
        <dbReference type="EMBL" id="NYJ78383.1"/>
    </source>
</evidence>
<dbReference type="InterPro" id="IPR006311">
    <property type="entry name" value="TAT_signal"/>
</dbReference>
<dbReference type="Pfam" id="PF03583">
    <property type="entry name" value="LIP"/>
    <property type="match status" value="1"/>
</dbReference>
<dbReference type="SUPFAM" id="SSF53474">
    <property type="entry name" value="alpha/beta-Hydrolases"/>
    <property type="match status" value="1"/>
</dbReference>
<dbReference type="EMBL" id="JACCFY010000001">
    <property type="protein sequence ID" value="NYJ78383.1"/>
    <property type="molecule type" value="Genomic_DNA"/>
</dbReference>
<keyword evidence="2" id="KW-1133">Transmembrane helix</keyword>
<proteinExistence type="predicted"/>
<protein>
    <submittedName>
        <fullName evidence="3">Triacylglycerol lipase</fullName>
        <ecNumber evidence="3">3.1.1.3</ecNumber>
    </submittedName>
</protein>
<sequence>MTQPETPRSPHHHLSDSRSPAPVEPLASGFPRRRRERRSRRLVLGAGAAVSAAALVLSTVPAASAAPEESQEPAVEEELGGLEQLLRERESDAAAPEDLHAEEVPDDVSVEEAEQALEASDELTTEDLRYAAAAEDLADSTDSDFYTTPATLPAEDGALIRQEESTFYLDPVGLIEHDAEVTRIMYRTTDSNGAARAAVATVLEPARSGQDTQRPLVIHAPGTQGLGDQCAPSRQLAAGTEYEGVGIAAALEAGYAVVVPDYIGLGTEGAHTYMNRVDQAHAVLDAARAAQQAEGVDLGEENPVHIRGYSQGGGASAAALEIAHEHAPELNLISGAAGAVPADLFEVADMIDSSLYNAFLLFALGGLVESEGLDPAEFLNEEGLARLEQASGQCTVSALISHLFVDTSTLTVDGRGFTELIQDEPFFSALVEQRIGEGRAPQVPVQVNHSLLDDVIPYRTGRSLAQRWCGEGARVAFESNVAPTHVGGFVAGMPGVALFTTLSLNGWNTANSCWRL</sequence>
<organism evidence="3 4">
    <name type="scientific">Nesterenkonia xinjiangensis</name>
    <dbReference type="NCBI Taxonomy" id="225327"/>
    <lineage>
        <taxon>Bacteria</taxon>
        <taxon>Bacillati</taxon>
        <taxon>Actinomycetota</taxon>
        <taxon>Actinomycetes</taxon>
        <taxon>Micrococcales</taxon>
        <taxon>Micrococcaceae</taxon>
        <taxon>Nesterenkonia</taxon>
    </lineage>
</organism>
<dbReference type="GO" id="GO:0004806">
    <property type="term" value="F:triacylglycerol lipase activity"/>
    <property type="evidence" value="ECO:0007669"/>
    <property type="project" value="UniProtKB-EC"/>
</dbReference>
<feature type="compositionally biased region" description="Acidic residues" evidence="1">
    <location>
        <begin position="104"/>
        <end position="124"/>
    </location>
</feature>
<keyword evidence="2" id="KW-0472">Membrane</keyword>
<dbReference type="PANTHER" id="PTHR34853:SF1">
    <property type="entry name" value="LIPASE 5"/>
    <property type="match status" value="1"/>
</dbReference>
<evidence type="ECO:0000313" key="4">
    <source>
        <dbReference type="Proteomes" id="UP000535437"/>
    </source>
</evidence>
<dbReference type="InterPro" id="IPR029058">
    <property type="entry name" value="AB_hydrolase_fold"/>
</dbReference>
<accession>A0A7Z0GMB5</accession>
<evidence type="ECO:0000256" key="2">
    <source>
        <dbReference type="SAM" id="Phobius"/>
    </source>
</evidence>
<gene>
    <name evidence="3" type="ORF">HNR09_001794</name>
</gene>
<dbReference type="PROSITE" id="PS51318">
    <property type="entry name" value="TAT"/>
    <property type="match status" value="1"/>
</dbReference>
<dbReference type="GO" id="GO:0016042">
    <property type="term" value="P:lipid catabolic process"/>
    <property type="evidence" value="ECO:0007669"/>
    <property type="project" value="InterPro"/>
</dbReference>
<feature type="region of interest" description="Disordered" evidence="1">
    <location>
        <begin position="90"/>
        <end position="124"/>
    </location>
</feature>
<dbReference type="EC" id="3.1.1.3" evidence="3"/>
<dbReference type="AlphaFoldDB" id="A0A7Z0GMB5"/>
<dbReference type="PANTHER" id="PTHR34853">
    <property type="match status" value="1"/>
</dbReference>
<comment type="caution">
    <text evidence="3">The sequence shown here is derived from an EMBL/GenBank/DDBJ whole genome shotgun (WGS) entry which is preliminary data.</text>
</comment>
<feature type="compositionally biased region" description="Basic and acidic residues" evidence="1">
    <location>
        <begin position="90"/>
        <end position="103"/>
    </location>
</feature>
<dbReference type="Gene3D" id="3.40.50.1820">
    <property type="entry name" value="alpha/beta hydrolase"/>
    <property type="match status" value="1"/>
</dbReference>
<name>A0A7Z0GMB5_9MICC</name>
<keyword evidence="4" id="KW-1185">Reference proteome</keyword>
<dbReference type="Gene3D" id="1.10.260.130">
    <property type="match status" value="1"/>
</dbReference>